<sequence length="305" mass="34027">MDLLQSMRIFLKVADFGSFTRAAEALNIGRPQVTLSIRDLEASLGVRLFQRTTRKVTLSTEGASFYERAEEILRSVAEATSMFGRPGGSLRGKLRIDIPSAFAQANFTDSLREFTRTYPDVDLVLGVTDRNVDMVAEGVDCVLRIGELKDSSMVVRRIGAALMVTCASPRYLEEFGEPIGLSDLPEHRSVNFLSGSNRRPLPWHFLEDGQPTVLTPKGAILVNDSHAYVECAVSGFGIVQVPGVLVDRYLADGRLREILIPFRPLPRPVSVLYPSKRYLAPQVRVFVDWIQERFTTLHGTWLTDP</sequence>
<dbReference type="GO" id="GO:0003700">
    <property type="term" value="F:DNA-binding transcription factor activity"/>
    <property type="evidence" value="ECO:0007669"/>
    <property type="project" value="InterPro"/>
</dbReference>
<dbReference type="FunFam" id="1.10.10.10:FF:000001">
    <property type="entry name" value="LysR family transcriptional regulator"/>
    <property type="match status" value="1"/>
</dbReference>
<dbReference type="Proteomes" id="UP000403266">
    <property type="component" value="Unassembled WGS sequence"/>
</dbReference>
<dbReference type="PRINTS" id="PR00039">
    <property type="entry name" value="HTHLYSR"/>
</dbReference>
<proteinExistence type="inferred from homology"/>
<dbReference type="CDD" id="cd08472">
    <property type="entry name" value="PBP2_CrgA_like_3"/>
    <property type="match status" value="1"/>
</dbReference>
<feature type="domain" description="HTH lysR-type" evidence="5">
    <location>
        <begin position="1"/>
        <end position="59"/>
    </location>
</feature>
<dbReference type="Pfam" id="PF00126">
    <property type="entry name" value="HTH_1"/>
    <property type="match status" value="1"/>
</dbReference>
<dbReference type="Gene3D" id="3.40.190.290">
    <property type="match status" value="1"/>
</dbReference>
<dbReference type="InterPro" id="IPR058163">
    <property type="entry name" value="LysR-type_TF_proteobact-type"/>
</dbReference>
<evidence type="ECO:0000256" key="3">
    <source>
        <dbReference type="ARBA" id="ARBA00023125"/>
    </source>
</evidence>
<comment type="similarity">
    <text evidence="1">Belongs to the LysR transcriptional regulatory family.</text>
</comment>
<dbReference type="InterPro" id="IPR036390">
    <property type="entry name" value="WH_DNA-bd_sf"/>
</dbReference>
<gene>
    <name evidence="6" type="ORF">FS320_27485</name>
</gene>
<dbReference type="Gene3D" id="1.10.10.10">
    <property type="entry name" value="Winged helix-like DNA-binding domain superfamily/Winged helix DNA-binding domain"/>
    <property type="match status" value="1"/>
</dbReference>
<accession>A0A5N7MPK6</accession>
<dbReference type="AlphaFoldDB" id="A0A5N7MPK6"/>
<dbReference type="SUPFAM" id="SSF53850">
    <property type="entry name" value="Periplasmic binding protein-like II"/>
    <property type="match status" value="1"/>
</dbReference>
<name>A0A5N7MPK6_9HYPH</name>
<dbReference type="PANTHER" id="PTHR30537:SF72">
    <property type="entry name" value="LYSR FAMILY TRANSCRIPTIONAL REGULATOR"/>
    <property type="match status" value="1"/>
</dbReference>
<evidence type="ECO:0000256" key="2">
    <source>
        <dbReference type="ARBA" id="ARBA00023015"/>
    </source>
</evidence>
<dbReference type="PROSITE" id="PS50931">
    <property type="entry name" value="HTH_LYSR"/>
    <property type="match status" value="1"/>
</dbReference>
<organism evidence="6 7">
    <name type="scientific">Microvirga tunisiensis</name>
    <dbReference type="NCBI Taxonomy" id="2108360"/>
    <lineage>
        <taxon>Bacteria</taxon>
        <taxon>Pseudomonadati</taxon>
        <taxon>Pseudomonadota</taxon>
        <taxon>Alphaproteobacteria</taxon>
        <taxon>Hyphomicrobiales</taxon>
        <taxon>Methylobacteriaceae</taxon>
        <taxon>Microvirga</taxon>
    </lineage>
</organism>
<dbReference type="GO" id="GO:0006351">
    <property type="term" value="P:DNA-templated transcription"/>
    <property type="evidence" value="ECO:0007669"/>
    <property type="project" value="TreeGrafter"/>
</dbReference>
<dbReference type="PANTHER" id="PTHR30537">
    <property type="entry name" value="HTH-TYPE TRANSCRIPTIONAL REGULATOR"/>
    <property type="match status" value="1"/>
</dbReference>
<reference evidence="6 7" key="1">
    <citation type="journal article" date="2019" name="Syst. Appl. Microbiol.">
        <title>Microvirga tunisiensis sp. nov., a root nodule symbiotic bacterium isolated from Lupinus micranthus and L. luteus grown in Northern Tunisia.</title>
        <authorList>
            <person name="Msaddak A."/>
            <person name="Rejili M."/>
            <person name="Duran D."/>
            <person name="Mars M."/>
            <person name="Palacios J.M."/>
            <person name="Ruiz-Argueso T."/>
            <person name="Rey L."/>
            <person name="Imperial J."/>
        </authorList>
    </citation>
    <scope>NUCLEOTIDE SEQUENCE [LARGE SCALE GENOMIC DNA]</scope>
    <source>
        <strain evidence="6 7">Lmie10</strain>
    </source>
</reference>
<dbReference type="EMBL" id="VOSK01000171">
    <property type="protein sequence ID" value="MPR28778.1"/>
    <property type="molecule type" value="Genomic_DNA"/>
</dbReference>
<dbReference type="InterPro" id="IPR036388">
    <property type="entry name" value="WH-like_DNA-bd_sf"/>
</dbReference>
<dbReference type="RefSeq" id="WP_162003341.1">
    <property type="nucleotide sequence ID" value="NZ_VOSJ01000217.1"/>
</dbReference>
<keyword evidence="4" id="KW-0804">Transcription</keyword>
<evidence type="ECO:0000256" key="4">
    <source>
        <dbReference type="ARBA" id="ARBA00023163"/>
    </source>
</evidence>
<dbReference type="InterPro" id="IPR005119">
    <property type="entry name" value="LysR_subst-bd"/>
</dbReference>
<keyword evidence="7" id="KW-1185">Reference proteome</keyword>
<keyword evidence="2" id="KW-0805">Transcription regulation</keyword>
<keyword evidence="3" id="KW-0238">DNA-binding</keyword>
<evidence type="ECO:0000313" key="7">
    <source>
        <dbReference type="Proteomes" id="UP000403266"/>
    </source>
</evidence>
<evidence type="ECO:0000259" key="5">
    <source>
        <dbReference type="PROSITE" id="PS50931"/>
    </source>
</evidence>
<evidence type="ECO:0000256" key="1">
    <source>
        <dbReference type="ARBA" id="ARBA00009437"/>
    </source>
</evidence>
<evidence type="ECO:0000313" key="6">
    <source>
        <dbReference type="EMBL" id="MPR28778.1"/>
    </source>
</evidence>
<protein>
    <submittedName>
        <fullName evidence="6">LysR family transcriptional regulator</fullName>
    </submittedName>
</protein>
<dbReference type="InterPro" id="IPR000847">
    <property type="entry name" value="LysR_HTH_N"/>
</dbReference>
<dbReference type="SUPFAM" id="SSF46785">
    <property type="entry name" value="Winged helix' DNA-binding domain"/>
    <property type="match status" value="1"/>
</dbReference>
<dbReference type="Pfam" id="PF03466">
    <property type="entry name" value="LysR_substrate"/>
    <property type="match status" value="1"/>
</dbReference>
<comment type="caution">
    <text evidence="6">The sequence shown here is derived from an EMBL/GenBank/DDBJ whole genome shotgun (WGS) entry which is preliminary data.</text>
</comment>
<dbReference type="GO" id="GO:0043565">
    <property type="term" value="F:sequence-specific DNA binding"/>
    <property type="evidence" value="ECO:0007669"/>
    <property type="project" value="TreeGrafter"/>
</dbReference>